<keyword evidence="3" id="KW-0804">Transcription</keyword>
<dbReference type="PANTHER" id="PTHR47784:SF10">
    <property type="entry name" value="TRANSCRIPTION FACTOR, PUTATIVE (AFU_ORTHOLOGUE AFUA_6G14150)-RELATED"/>
    <property type="match status" value="1"/>
</dbReference>
<evidence type="ECO:0000259" key="5">
    <source>
        <dbReference type="PROSITE" id="PS50048"/>
    </source>
</evidence>
<dbReference type="EMBL" id="JBFXLS010000059">
    <property type="protein sequence ID" value="KAL2822221.1"/>
    <property type="molecule type" value="Genomic_DNA"/>
</dbReference>
<organism evidence="6 7">
    <name type="scientific">Aspergillus cavernicola</name>
    <dbReference type="NCBI Taxonomy" id="176166"/>
    <lineage>
        <taxon>Eukaryota</taxon>
        <taxon>Fungi</taxon>
        <taxon>Dikarya</taxon>
        <taxon>Ascomycota</taxon>
        <taxon>Pezizomycotina</taxon>
        <taxon>Eurotiomycetes</taxon>
        <taxon>Eurotiomycetidae</taxon>
        <taxon>Eurotiales</taxon>
        <taxon>Aspergillaceae</taxon>
        <taxon>Aspergillus</taxon>
        <taxon>Aspergillus subgen. Nidulantes</taxon>
    </lineage>
</organism>
<comment type="caution">
    <text evidence="6">The sequence shown here is derived from an EMBL/GenBank/DDBJ whole genome shotgun (WGS) entry which is preliminary data.</text>
</comment>
<dbReference type="Pfam" id="PF00172">
    <property type="entry name" value="Zn_clus"/>
    <property type="match status" value="1"/>
</dbReference>
<dbReference type="SMART" id="SM00066">
    <property type="entry name" value="GAL4"/>
    <property type="match status" value="1"/>
</dbReference>
<evidence type="ECO:0000256" key="4">
    <source>
        <dbReference type="ARBA" id="ARBA00023242"/>
    </source>
</evidence>
<keyword evidence="4" id="KW-0539">Nucleus</keyword>
<gene>
    <name evidence="6" type="ORF">BDW59DRAFT_149593</name>
</gene>
<feature type="domain" description="Zn(2)-C6 fungal-type" evidence="5">
    <location>
        <begin position="13"/>
        <end position="45"/>
    </location>
</feature>
<keyword evidence="7" id="KW-1185">Reference proteome</keyword>
<dbReference type="Gene3D" id="4.10.240.10">
    <property type="entry name" value="Zn(2)-C6 fungal-type DNA-binding domain"/>
    <property type="match status" value="1"/>
</dbReference>
<dbReference type="InterPro" id="IPR001138">
    <property type="entry name" value="Zn2Cys6_DnaBD"/>
</dbReference>
<proteinExistence type="predicted"/>
<dbReference type="PROSITE" id="PS50048">
    <property type="entry name" value="ZN2_CY6_FUNGAL_2"/>
    <property type="match status" value="1"/>
</dbReference>
<accession>A0ABR4I3P7</accession>
<dbReference type="InterPro" id="IPR053157">
    <property type="entry name" value="Sterol_Uptake_Regulator"/>
</dbReference>
<protein>
    <recommendedName>
        <fullName evidence="5">Zn(2)-C6 fungal-type domain-containing protein</fullName>
    </recommendedName>
</protein>
<reference evidence="6 7" key="1">
    <citation type="submission" date="2024-07" db="EMBL/GenBank/DDBJ databases">
        <title>Section-level genome sequencing and comparative genomics of Aspergillus sections Usti and Cavernicolus.</title>
        <authorList>
            <consortium name="Lawrence Berkeley National Laboratory"/>
            <person name="Nybo J.L."/>
            <person name="Vesth T.C."/>
            <person name="Theobald S."/>
            <person name="Frisvad J.C."/>
            <person name="Larsen T.O."/>
            <person name="Kjaerboelling I."/>
            <person name="Rothschild-Mancinelli K."/>
            <person name="Lyhne E.K."/>
            <person name="Kogle M.E."/>
            <person name="Barry K."/>
            <person name="Clum A."/>
            <person name="Na H."/>
            <person name="Ledsgaard L."/>
            <person name="Lin J."/>
            <person name="Lipzen A."/>
            <person name="Kuo A."/>
            <person name="Riley R."/>
            <person name="Mondo S."/>
            <person name="LaButti K."/>
            <person name="Haridas S."/>
            <person name="Pangalinan J."/>
            <person name="Salamov A.A."/>
            <person name="Simmons B.A."/>
            <person name="Magnuson J.K."/>
            <person name="Chen J."/>
            <person name="Drula E."/>
            <person name="Henrissat B."/>
            <person name="Wiebenga A."/>
            <person name="Lubbers R.J."/>
            <person name="Gomes A.C."/>
            <person name="Makela M.R."/>
            <person name="Stajich J."/>
            <person name="Grigoriev I.V."/>
            <person name="Mortensen U.H."/>
            <person name="De vries R.P."/>
            <person name="Baker S.E."/>
            <person name="Andersen M.R."/>
        </authorList>
    </citation>
    <scope>NUCLEOTIDE SEQUENCE [LARGE SCALE GENOMIC DNA]</scope>
    <source>
        <strain evidence="6 7">CBS 600.67</strain>
    </source>
</reference>
<evidence type="ECO:0000256" key="3">
    <source>
        <dbReference type="ARBA" id="ARBA00023163"/>
    </source>
</evidence>
<evidence type="ECO:0000313" key="7">
    <source>
        <dbReference type="Proteomes" id="UP001610335"/>
    </source>
</evidence>
<dbReference type="InterPro" id="IPR036864">
    <property type="entry name" value="Zn2-C6_fun-type_DNA-bd_sf"/>
</dbReference>
<evidence type="ECO:0000256" key="1">
    <source>
        <dbReference type="ARBA" id="ARBA00023015"/>
    </source>
</evidence>
<name>A0ABR4I3P7_9EURO</name>
<keyword evidence="2" id="KW-0238">DNA-binding</keyword>
<dbReference type="SUPFAM" id="SSF57701">
    <property type="entry name" value="Zn2/Cys6 DNA-binding domain"/>
    <property type="match status" value="1"/>
</dbReference>
<dbReference type="PROSITE" id="PS00463">
    <property type="entry name" value="ZN2_CY6_FUNGAL_1"/>
    <property type="match status" value="1"/>
</dbReference>
<keyword evidence="1" id="KW-0805">Transcription regulation</keyword>
<sequence>MLPRIAHTKSRFGCDQCRRRRVKCDEQGPPCTNCVLRQLNKNCAYSRVRPASFLANARRTSDAVDELELMHQFTAATYESLCVSESETPTWQVRVPRLALTHRYLMHGILALASLHIATTREPSKARAYIDAGLEYHSMSLKPFRIAVGSLTPENCDAAFAQSVVTTAISLALPQLTATRENSARMTETVLTVFELLQGVKKILAIGKSWINLELFSQGEFWKKNSVAILDAETDAALNSLATLNDTLNLAESHINKDVINHLRYCFMKFSCSSDPAPVLAWLGAVDKGFVDNLRRQEPFSLLVLAHWGILLSKLDGQRWWARNSGRALVSELMDALTVEDILWESCLGWVQRTMSSDLGMNGSQSVIRGNSDLLNIEGLGMSVSAIDST</sequence>
<dbReference type="CDD" id="cd00067">
    <property type="entry name" value="GAL4"/>
    <property type="match status" value="1"/>
</dbReference>
<evidence type="ECO:0000256" key="2">
    <source>
        <dbReference type="ARBA" id="ARBA00023125"/>
    </source>
</evidence>
<evidence type="ECO:0000313" key="6">
    <source>
        <dbReference type="EMBL" id="KAL2822221.1"/>
    </source>
</evidence>
<dbReference type="PANTHER" id="PTHR47784">
    <property type="entry name" value="STEROL UPTAKE CONTROL PROTEIN 2"/>
    <property type="match status" value="1"/>
</dbReference>
<dbReference type="Proteomes" id="UP001610335">
    <property type="component" value="Unassembled WGS sequence"/>
</dbReference>